<comment type="subcellular location">
    <subcellularLocation>
        <location evidence="1">Cell membrane</location>
        <topology evidence="1">Multi-pass membrane protein</topology>
    </subcellularLocation>
</comment>
<accession>A0A640SQD0</accession>
<feature type="region of interest" description="Disordered" evidence="5">
    <location>
        <begin position="433"/>
        <end position="456"/>
    </location>
</feature>
<feature type="transmembrane region" description="Helical" evidence="6">
    <location>
        <begin position="118"/>
        <end position="139"/>
    </location>
</feature>
<feature type="compositionally biased region" description="Low complexity" evidence="5">
    <location>
        <begin position="433"/>
        <end position="450"/>
    </location>
</feature>
<dbReference type="Gene3D" id="1.20.1250.20">
    <property type="entry name" value="MFS general substrate transporter like domains"/>
    <property type="match status" value="2"/>
</dbReference>
<dbReference type="PANTHER" id="PTHR23508">
    <property type="entry name" value="CARBOXYLIC ACID TRANSPORTER PROTEIN HOMOLOG"/>
    <property type="match status" value="1"/>
</dbReference>
<keyword evidence="9" id="KW-1185">Reference proteome</keyword>
<protein>
    <submittedName>
        <fullName evidence="8">MFS transporter</fullName>
    </submittedName>
</protein>
<feature type="transmembrane region" description="Helical" evidence="6">
    <location>
        <begin position="62"/>
        <end position="80"/>
    </location>
</feature>
<dbReference type="Proteomes" id="UP000430079">
    <property type="component" value="Unassembled WGS sequence"/>
</dbReference>
<evidence type="ECO:0000256" key="6">
    <source>
        <dbReference type="SAM" id="Phobius"/>
    </source>
</evidence>
<evidence type="ECO:0000256" key="1">
    <source>
        <dbReference type="ARBA" id="ARBA00004651"/>
    </source>
</evidence>
<organism evidence="8 9">
    <name type="scientific">Streptomyces glebosus</name>
    <dbReference type="NCBI Taxonomy" id="249580"/>
    <lineage>
        <taxon>Bacteria</taxon>
        <taxon>Bacillati</taxon>
        <taxon>Actinomycetota</taxon>
        <taxon>Actinomycetes</taxon>
        <taxon>Kitasatosporales</taxon>
        <taxon>Streptomycetaceae</taxon>
        <taxon>Streptomyces</taxon>
    </lineage>
</organism>
<evidence type="ECO:0000256" key="4">
    <source>
        <dbReference type="ARBA" id="ARBA00023136"/>
    </source>
</evidence>
<dbReference type="Pfam" id="PF07690">
    <property type="entry name" value="MFS_1"/>
    <property type="match status" value="1"/>
</dbReference>
<sequence>MNKGVNKGVNEAVNGSAPPRQTLWVIVALCGLSITFDGYDLVVFGTTVPSLLKEWQISPAEAGTLASLALVGMLIGALLVGTLTDVLGRRKMLLLSVTWFSVSMMLCTVAPSPELFGLFRLLGGLGLGGLMPTAAALVIEYAPPGRANLTYGVMQSGYAIGGILAAALAIPVIPDAGWRVMYLIGAAPLLLVVPLAYRLLPESLEYLVLRGRREEASELAARHNVPLPERQEDDGGRRWYSGVRELVSPGYRAGTVLLWATCFCALLAVYGLSTWLPQIMRTARFPLGSALTFLLVFNLGSIVGSVAGGRIADRVGSKPVVTVSFLLGAASVFLLATRPSTWAMYLLLAVAGHGTIGTQNLVNAYVTRYYPAGARTTGIGWALGVGRLGAILGPTIGGLVIDSGAPWPWNFYLFAAVALVGLFAAGLVPQSPSPAAERSAGRGSRAGTPALKESTL</sequence>
<feature type="transmembrane region" description="Helical" evidence="6">
    <location>
        <begin position="256"/>
        <end position="276"/>
    </location>
</feature>
<feature type="transmembrane region" description="Helical" evidence="6">
    <location>
        <begin position="21"/>
        <end position="42"/>
    </location>
</feature>
<dbReference type="InterPro" id="IPR020846">
    <property type="entry name" value="MFS_dom"/>
</dbReference>
<feature type="transmembrane region" description="Helical" evidence="6">
    <location>
        <begin position="180"/>
        <end position="200"/>
    </location>
</feature>
<feature type="transmembrane region" description="Helical" evidence="6">
    <location>
        <begin position="319"/>
        <end position="336"/>
    </location>
</feature>
<name>A0A640SQD0_9ACTN</name>
<feature type="transmembrane region" description="Helical" evidence="6">
    <location>
        <begin position="342"/>
        <end position="366"/>
    </location>
</feature>
<dbReference type="GO" id="GO:0005886">
    <property type="term" value="C:plasma membrane"/>
    <property type="evidence" value="ECO:0007669"/>
    <property type="project" value="UniProtKB-SubCell"/>
</dbReference>
<dbReference type="AlphaFoldDB" id="A0A640SQD0"/>
<dbReference type="InterPro" id="IPR011701">
    <property type="entry name" value="MFS"/>
</dbReference>
<feature type="transmembrane region" description="Helical" evidence="6">
    <location>
        <begin position="378"/>
        <end position="401"/>
    </location>
</feature>
<comment type="caution">
    <text evidence="8">The sequence shown here is derived from an EMBL/GenBank/DDBJ whole genome shotgun (WGS) entry which is preliminary data.</text>
</comment>
<dbReference type="PANTHER" id="PTHR23508:SF10">
    <property type="entry name" value="CARBOXYLIC ACID TRANSPORTER PROTEIN HOMOLOG"/>
    <property type="match status" value="1"/>
</dbReference>
<evidence type="ECO:0000259" key="7">
    <source>
        <dbReference type="PROSITE" id="PS50850"/>
    </source>
</evidence>
<dbReference type="SUPFAM" id="SSF103473">
    <property type="entry name" value="MFS general substrate transporter"/>
    <property type="match status" value="1"/>
</dbReference>
<feature type="transmembrane region" description="Helical" evidence="6">
    <location>
        <begin position="407"/>
        <end position="428"/>
    </location>
</feature>
<dbReference type="EMBL" id="BLIO01000001">
    <property type="protein sequence ID" value="GFE13200.1"/>
    <property type="molecule type" value="Genomic_DNA"/>
</dbReference>
<evidence type="ECO:0000256" key="3">
    <source>
        <dbReference type="ARBA" id="ARBA00022989"/>
    </source>
</evidence>
<feature type="transmembrane region" description="Helical" evidence="6">
    <location>
        <begin position="151"/>
        <end position="174"/>
    </location>
</feature>
<evidence type="ECO:0000313" key="8">
    <source>
        <dbReference type="EMBL" id="GFE13200.1"/>
    </source>
</evidence>
<keyword evidence="3 6" id="KW-1133">Transmembrane helix</keyword>
<reference evidence="8 9" key="1">
    <citation type="submission" date="2019-12" db="EMBL/GenBank/DDBJ databases">
        <title>Whole genome shotgun sequence of Streptomyces hygroscopicus subsp. glebosus NBRC 13786.</title>
        <authorList>
            <person name="Ichikawa N."/>
            <person name="Kimura A."/>
            <person name="Kitahashi Y."/>
            <person name="Komaki H."/>
            <person name="Tamura T."/>
        </authorList>
    </citation>
    <scope>NUCLEOTIDE SEQUENCE [LARGE SCALE GENOMIC DNA]</scope>
    <source>
        <strain evidence="8 9">NBRC 13786</strain>
    </source>
</reference>
<gene>
    <name evidence="8" type="ORF">Sgleb_12470</name>
</gene>
<dbReference type="InterPro" id="IPR036259">
    <property type="entry name" value="MFS_trans_sf"/>
</dbReference>
<dbReference type="GO" id="GO:0046943">
    <property type="term" value="F:carboxylic acid transmembrane transporter activity"/>
    <property type="evidence" value="ECO:0007669"/>
    <property type="project" value="TreeGrafter"/>
</dbReference>
<feature type="transmembrane region" description="Helical" evidence="6">
    <location>
        <begin position="288"/>
        <end position="307"/>
    </location>
</feature>
<feature type="transmembrane region" description="Helical" evidence="6">
    <location>
        <begin position="92"/>
        <end position="112"/>
    </location>
</feature>
<keyword evidence="4 6" id="KW-0472">Membrane</keyword>
<evidence type="ECO:0000313" key="9">
    <source>
        <dbReference type="Proteomes" id="UP000430079"/>
    </source>
</evidence>
<evidence type="ECO:0000256" key="2">
    <source>
        <dbReference type="ARBA" id="ARBA00022692"/>
    </source>
</evidence>
<dbReference type="PROSITE" id="PS50850">
    <property type="entry name" value="MFS"/>
    <property type="match status" value="1"/>
</dbReference>
<dbReference type="CDD" id="cd17365">
    <property type="entry name" value="MFS_PcaK_like"/>
    <property type="match status" value="1"/>
</dbReference>
<evidence type="ECO:0000256" key="5">
    <source>
        <dbReference type="SAM" id="MobiDB-lite"/>
    </source>
</evidence>
<feature type="domain" description="Major facilitator superfamily (MFS) profile" evidence="7">
    <location>
        <begin position="26"/>
        <end position="433"/>
    </location>
</feature>
<keyword evidence="2 6" id="KW-0812">Transmembrane</keyword>
<proteinExistence type="predicted"/>